<dbReference type="VEuPathDB" id="FungiDB:YALI0_E01166g"/>
<keyword evidence="4" id="KW-0507">mRNA processing</keyword>
<dbReference type="AlphaFoldDB" id="A0A371CFJ4"/>
<accession>A0A371CFJ4</accession>
<dbReference type="PANTHER" id="PTHR15818:SF2">
    <property type="entry name" value="G-PATCH DOMAIN AND KOW MOTIFS-CONTAINING PROTEIN"/>
    <property type="match status" value="1"/>
</dbReference>
<feature type="domain" description="Spp2/MOS2 G-patch" evidence="6">
    <location>
        <begin position="142"/>
        <end position="196"/>
    </location>
</feature>
<evidence type="ECO:0000313" key="7">
    <source>
        <dbReference type="EMBL" id="RDW29061.1"/>
    </source>
</evidence>
<feature type="compositionally biased region" description="Basic and acidic residues" evidence="5">
    <location>
        <begin position="229"/>
        <end position="371"/>
    </location>
</feature>
<dbReference type="InterPro" id="IPR026822">
    <property type="entry name" value="Spp2/MOS2_G-patch"/>
</dbReference>
<keyword evidence="3 4" id="KW-0539">Nucleus</keyword>
<dbReference type="Proteomes" id="UP000256601">
    <property type="component" value="Unassembled WGS sequence"/>
</dbReference>
<proteinExistence type="inferred from homology"/>
<dbReference type="InterPro" id="IPR045166">
    <property type="entry name" value="Spp2-like"/>
</dbReference>
<sequence length="371" mass="44227">MISFNLKGSKADTRPKKEQRPEESHGSLFEIEKETSNVKQVSEFVAGELPEKERLKLEEETRLREEKAKTKKIIYLEEKNWRQDLVERREADLAQEEENPPKNEEVEEWKPQYGLSVFASRGGKIQEQRELQALRQDINALPDMASVEDYASMPVEDFGAALFRGMESALPQRVVTQAAKVPDKRPALLGLGAKTLEEHLPEELGTWGKASRPKPEYTPVVMRNVRTGEIVDEKQVEKERESERDGAIDQEREGSYDSRRDRDSRRPHSSRDRDRDRERSPKRSSRRDRDRRDDDRDRDRGDRDRRGRRGEDDRSSQTDNDRRRRDRGGERDRDRRDRDERDRRDRDRRDRRDRDRDNNRRDRDRDRARRR</sequence>
<name>A0A371CFJ4_YARLL</name>
<feature type="compositionally biased region" description="Basic and acidic residues" evidence="5">
    <location>
        <begin position="9"/>
        <end position="28"/>
    </location>
</feature>
<keyword evidence="4" id="KW-0508">mRNA splicing</keyword>
<dbReference type="GO" id="GO:0000398">
    <property type="term" value="P:mRNA splicing, via spliceosome"/>
    <property type="evidence" value="ECO:0007669"/>
    <property type="project" value="UniProtKB-UniRule"/>
</dbReference>
<evidence type="ECO:0000313" key="8">
    <source>
        <dbReference type="Proteomes" id="UP000256601"/>
    </source>
</evidence>
<gene>
    <name evidence="7" type="ORF">B0I71DRAFT_126383</name>
</gene>
<evidence type="ECO:0000256" key="2">
    <source>
        <dbReference type="ARBA" id="ARBA00008576"/>
    </source>
</evidence>
<dbReference type="PANTHER" id="PTHR15818">
    <property type="entry name" value="G PATCH AND KOW-CONTAINING"/>
    <property type="match status" value="1"/>
</dbReference>
<organism evidence="7 8">
    <name type="scientific">Yarrowia lipolytica</name>
    <name type="common">Candida lipolytica</name>
    <dbReference type="NCBI Taxonomy" id="4952"/>
    <lineage>
        <taxon>Eukaryota</taxon>
        <taxon>Fungi</taxon>
        <taxon>Dikarya</taxon>
        <taxon>Ascomycota</taxon>
        <taxon>Saccharomycotina</taxon>
        <taxon>Dipodascomycetes</taxon>
        <taxon>Dipodascales</taxon>
        <taxon>Dipodascales incertae sedis</taxon>
        <taxon>Yarrowia</taxon>
    </lineage>
</organism>
<protein>
    <recommendedName>
        <fullName evidence="4">Pre-mRNA-splicing factor</fullName>
    </recommendedName>
</protein>
<dbReference type="Pfam" id="PF12656">
    <property type="entry name" value="G-patch_2"/>
    <property type="match status" value="1"/>
</dbReference>
<dbReference type="VEuPathDB" id="FungiDB:YALI1_E01689g"/>
<feature type="region of interest" description="Disordered" evidence="5">
    <location>
        <begin position="202"/>
        <end position="371"/>
    </location>
</feature>
<dbReference type="GO" id="GO:0005681">
    <property type="term" value="C:spliceosomal complex"/>
    <property type="evidence" value="ECO:0007669"/>
    <property type="project" value="UniProtKB-UniRule"/>
</dbReference>
<evidence type="ECO:0000256" key="1">
    <source>
        <dbReference type="ARBA" id="ARBA00004123"/>
    </source>
</evidence>
<dbReference type="OrthoDB" id="5577072at2759"/>
<feature type="region of interest" description="Disordered" evidence="5">
    <location>
        <begin position="1"/>
        <end position="28"/>
    </location>
</feature>
<comment type="similarity">
    <text evidence="2 4">Belongs to the SPP2 family.</text>
</comment>
<evidence type="ECO:0000256" key="3">
    <source>
        <dbReference type="ARBA" id="ARBA00023242"/>
    </source>
</evidence>
<evidence type="ECO:0000256" key="5">
    <source>
        <dbReference type="SAM" id="MobiDB-lite"/>
    </source>
</evidence>
<comment type="subcellular location">
    <subcellularLocation>
        <location evidence="1 4">Nucleus</location>
    </subcellularLocation>
</comment>
<keyword evidence="4" id="KW-0747">Spliceosome</keyword>
<comment type="function">
    <text evidence="4">Involved in spliceosome maturation and the first step of pre-mRNA splicing.</text>
</comment>
<evidence type="ECO:0000259" key="6">
    <source>
        <dbReference type="Pfam" id="PF12656"/>
    </source>
</evidence>
<reference evidence="7 8" key="1">
    <citation type="submission" date="2018-07" db="EMBL/GenBank/DDBJ databases">
        <title>Draft Genome Assemblies for Five Robust Yarrowia lipolytica Strains Exhibiting High Lipid Production and Pentose Sugar Utilization and Sugar Alcohol Secretion from Undetoxified Lignocellulosic Biomass Hydrolysates.</title>
        <authorList>
            <consortium name="DOE Joint Genome Institute"/>
            <person name="Walker C."/>
            <person name="Ryu S."/>
            <person name="Na H."/>
            <person name="Zane M."/>
            <person name="LaButti K."/>
            <person name="Lipzen A."/>
            <person name="Haridas S."/>
            <person name="Barry K."/>
            <person name="Grigoriev I.V."/>
            <person name="Quarterman J."/>
            <person name="Slininger P."/>
            <person name="Dien B."/>
            <person name="Trinh C.T."/>
        </authorList>
    </citation>
    <scope>NUCLEOTIDE SEQUENCE [LARGE SCALE GENOMIC DNA]</scope>
    <source>
        <strain evidence="7 8">YB392</strain>
    </source>
</reference>
<dbReference type="EMBL" id="KZ858947">
    <property type="protein sequence ID" value="RDW29061.1"/>
    <property type="molecule type" value="Genomic_DNA"/>
</dbReference>
<evidence type="ECO:0000256" key="4">
    <source>
        <dbReference type="RuleBase" id="RU369096"/>
    </source>
</evidence>